<accession>X0UUE5</accession>
<gene>
    <name evidence="1" type="ORF">S01H1_32532</name>
</gene>
<name>X0UUE5_9ZZZZ</name>
<comment type="caution">
    <text evidence="1">The sequence shown here is derived from an EMBL/GenBank/DDBJ whole genome shotgun (WGS) entry which is preliminary data.</text>
</comment>
<evidence type="ECO:0008006" key="2">
    <source>
        <dbReference type="Google" id="ProtNLM"/>
    </source>
</evidence>
<reference evidence="1" key="1">
    <citation type="journal article" date="2014" name="Front. Microbiol.">
        <title>High frequency of phylogenetically diverse reductive dehalogenase-homologous genes in deep subseafloor sedimentary metagenomes.</title>
        <authorList>
            <person name="Kawai M."/>
            <person name="Futagami T."/>
            <person name="Toyoda A."/>
            <person name="Takaki Y."/>
            <person name="Nishi S."/>
            <person name="Hori S."/>
            <person name="Arai W."/>
            <person name="Tsubouchi T."/>
            <person name="Morono Y."/>
            <person name="Uchiyama I."/>
            <person name="Ito T."/>
            <person name="Fujiyama A."/>
            <person name="Inagaki F."/>
            <person name="Takami H."/>
        </authorList>
    </citation>
    <scope>NUCLEOTIDE SEQUENCE</scope>
    <source>
        <strain evidence="1">Expedition CK06-06</strain>
    </source>
</reference>
<sequence length="170" mass="19688">MNNVTMESKSLDQLIKIITKLILTNQQKVIREEDLKNLSKGFDFEKIMSEVYLSLKKVGFELIKTNFMEQKFYILTSDGKDDNITPSQYGTLALIIALSKEVDENIKINDLKEIFGDIWSNEIQFLINNNFLREFDDLGIIRVSPLGKAAMKNIYKDLKLIDLLNVFKNE</sequence>
<dbReference type="AlphaFoldDB" id="X0UUE5"/>
<evidence type="ECO:0000313" key="1">
    <source>
        <dbReference type="EMBL" id="GAG03923.1"/>
    </source>
</evidence>
<protein>
    <recommendedName>
        <fullName evidence="2">MAGE domain-containing protein</fullName>
    </recommendedName>
</protein>
<dbReference type="EMBL" id="BARS01020148">
    <property type="protein sequence ID" value="GAG03923.1"/>
    <property type="molecule type" value="Genomic_DNA"/>
</dbReference>
<organism evidence="1">
    <name type="scientific">marine sediment metagenome</name>
    <dbReference type="NCBI Taxonomy" id="412755"/>
    <lineage>
        <taxon>unclassified sequences</taxon>
        <taxon>metagenomes</taxon>
        <taxon>ecological metagenomes</taxon>
    </lineage>
</organism>
<proteinExistence type="predicted"/>